<sequence length="384" mass="41110">MTTRSSLYLVMLTLVLSTPVCSLAPIYGNEDPLLPNRYLVHLKEHSNVHHTIAAMEHLSKRSQLLSRVHGIFEHVIKAFVAEMDHDSLQSILSNPEVEFVERDQTVHILRQEGDIPWGLDRIDQRDLPLDGKYEVEVGSGAGAHVYVFDTGILASHEEFEGRADVVFDYFGEDGVDCQGHGTHTAGIVGGKTYGVAKEVALHAVRILKCDGMGSVSGVIAGLDWVKSNGIRPAIASMSLGGNFSLSLSEAIWKTVSSGIVVTVAAGNEHTDACTVSPANSVKAITVSATNIHDREASFANVGPCVDLFAPGIDIRSAWISSTTASRVASGTSMACPFVAGAAAILLGNDPDMTPDDVRMRILSKSSRKVQTANATSPHKLLYIP</sequence>
<dbReference type="PANTHER" id="PTHR43806">
    <property type="entry name" value="PEPTIDASE S8"/>
    <property type="match status" value="1"/>
</dbReference>
<evidence type="ECO:0000259" key="8">
    <source>
        <dbReference type="Pfam" id="PF05922"/>
    </source>
</evidence>
<reference evidence="10" key="1">
    <citation type="submission" date="2025-08" db="UniProtKB">
        <authorList>
            <consortium name="RefSeq"/>
        </authorList>
    </citation>
    <scope>IDENTIFICATION</scope>
</reference>
<evidence type="ECO:0000259" key="7">
    <source>
        <dbReference type="Pfam" id="PF00082"/>
    </source>
</evidence>
<dbReference type="Pfam" id="PF00082">
    <property type="entry name" value="Peptidase_S8"/>
    <property type="match status" value="1"/>
</dbReference>
<dbReference type="PROSITE" id="PS51892">
    <property type="entry name" value="SUBTILASE"/>
    <property type="match status" value="1"/>
</dbReference>
<evidence type="ECO:0000256" key="5">
    <source>
        <dbReference type="PROSITE-ProRule" id="PRU01240"/>
    </source>
</evidence>
<dbReference type="Gene3D" id="3.30.70.80">
    <property type="entry name" value="Peptidase S8 propeptide/proteinase inhibitor I9"/>
    <property type="match status" value="1"/>
</dbReference>
<keyword evidence="3 5" id="KW-0378">Hydrolase</keyword>
<feature type="domain" description="Peptidase S8/S53" evidence="7">
    <location>
        <begin position="140"/>
        <end position="368"/>
    </location>
</feature>
<evidence type="ECO:0000256" key="1">
    <source>
        <dbReference type="ARBA" id="ARBA00011073"/>
    </source>
</evidence>
<dbReference type="CDD" id="cd04077">
    <property type="entry name" value="Peptidases_S8_PCSK9_ProteinaseK_like"/>
    <property type="match status" value="1"/>
</dbReference>
<keyword evidence="4 5" id="KW-0720">Serine protease</keyword>
<name>A0A8B7YGZ2_ACAPL</name>
<dbReference type="InterPro" id="IPR037045">
    <property type="entry name" value="S8pro/Inhibitor_I9_sf"/>
</dbReference>
<dbReference type="PROSITE" id="PS00138">
    <property type="entry name" value="SUBTILASE_SER"/>
    <property type="match status" value="1"/>
</dbReference>
<feature type="active site" description="Charge relay system" evidence="5">
    <location>
        <position position="180"/>
    </location>
</feature>
<evidence type="ECO:0000313" key="9">
    <source>
        <dbReference type="Proteomes" id="UP000694845"/>
    </source>
</evidence>
<dbReference type="InterPro" id="IPR036852">
    <property type="entry name" value="Peptidase_S8/S53_dom_sf"/>
</dbReference>
<dbReference type="Pfam" id="PF05922">
    <property type="entry name" value="Inhibitor_I9"/>
    <property type="match status" value="1"/>
</dbReference>
<protein>
    <submittedName>
        <fullName evidence="10">Uncharacterized protein LOC110979854 isoform X1</fullName>
    </submittedName>
</protein>
<organism evidence="9 10">
    <name type="scientific">Acanthaster planci</name>
    <name type="common">Crown-of-thorns starfish</name>
    <dbReference type="NCBI Taxonomy" id="133434"/>
    <lineage>
        <taxon>Eukaryota</taxon>
        <taxon>Metazoa</taxon>
        <taxon>Echinodermata</taxon>
        <taxon>Eleutherozoa</taxon>
        <taxon>Asterozoa</taxon>
        <taxon>Asteroidea</taxon>
        <taxon>Valvatacea</taxon>
        <taxon>Valvatida</taxon>
        <taxon>Acanthasteridae</taxon>
        <taxon>Acanthaster</taxon>
    </lineage>
</organism>
<evidence type="ECO:0000256" key="2">
    <source>
        <dbReference type="ARBA" id="ARBA00022670"/>
    </source>
</evidence>
<dbReference type="AlphaFoldDB" id="A0A8B7YGZ2"/>
<keyword evidence="6" id="KW-0732">Signal</keyword>
<keyword evidence="9" id="KW-1185">Reference proteome</keyword>
<comment type="similarity">
    <text evidence="1 5">Belongs to the peptidase S8 family.</text>
</comment>
<feature type="chain" id="PRO_5034990804" evidence="6">
    <location>
        <begin position="18"/>
        <end position="384"/>
    </location>
</feature>
<evidence type="ECO:0000313" key="10">
    <source>
        <dbReference type="RefSeq" id="XP_022091665.1"/>
    </source>
</evidence>
<dbReference type="SUPFAM" id="SSF54897">
    <property type="entry name" value="Protease propeptides/inhibitors"/>
    <property type="match status" value="1"/>
</dbReference>
<dbReference type="PRINTS" id="PR00723">
    <property type="entry name" value="SUBTILISIN"/>
</dbReference>
<feature type="signal peptide" evidence="6">
    <location>
        <begin position="1"/>
        <end position="17"/>
    </location>
</feature>
<dbReference type="InterPro" id="IPR015500">
    <property type="entry name" value="Peptidase_S8_subtilisin-rel"/>
</dbReference>
<dbReference type="GO" id="GO:0006508">
    <property type="term" value="P:proteolysis"/>
    <property type="evidence" value="ECO:0007669"/>
    <property type="project" value="UniProtKB-KW"/>
</dbReference>
<dbReference type="InterPro" id="IPR010259">
    <property type="entry name" value="S8pro/Inhibitor_I9"/>
</dbReference>
<dbReference type="OrthoDB" id="206201at2759"/>
<feature type="active site" description="Charge relay system" evidence="5">
    <location>
        <position position="149"/>
    </location>
</feature>
<evidence type="ECO:0000256" key="6">
    <source>
        <dbReference type="SAM" id="SignalP"/>
    </source>
</evidence>
<dbReference type="GeneID" id="110979854"/>
<dbReference type="FunFam" id="3.40.50.200:FF:000014">
    <property type="entry name" value="Proteinase K"/>
    <property type="match status" value="1"/>
</dbReference>
<dbReference type="PANTHER" id="PTHR43806:SF58">
    <property type="entry name" value="ALKALINE PROTEASE 1-RELATED"/>
    <property type="match status" value="1"/>
</dbReference>
<dbReference type="GO" id="GO:0004252">
    <property type="term" value="F:serine-type endopeptidase activity"/>
    <property type="evidence" value="ECO:0007669"/>
    <property type="project" value="UniProtKB-UniRule"/>
</dbReference>
<proteinExistence type="inferred from homology"/>
<dbReference type="KEGG" id="aplc:110979854"/>
<keyword evidence="2 5" id="KW-0645">Protease</keyword>
<evidence type="ECO:0000256" key="4">
    <source>
        <dbReference type="ARBA" id="ARBA00022825"/>
    </source>
</evidence>
<feature type="domain" description="Inhibitor I9" evidence="8">
    <location>
        <begin position="37"/>
        <end position="108"/>
    </location>
</feature>
<dbReference type="InterPro" id="IPR034193">
    <property type="entry name" value="PCSK9_ProteinaseK-like"/>
</dbReference>
<dbReference type="GO" id="GO:0005615">
    <property type="term" value="C:extracellular space"/>
    <property type="evidence" value="ECO:0007669"/>
    <property type="project" value="TreeGrafter"/>
</dbReference>
<feature type="active site" description="Charge relay system" evidence="5">
    <location>
        <position position="332"/>
    </location>
</feature>
<accession>A0A8B7YGZ2</accession>
<dbReference type="InterPro" id="IPR023828">
    <property type="entry name" value="Peptidase_S8_Ser-AS"/>
</dbReference>
<evidence type="ECO:0000256" key="3">
    <source>
        <dbReference type="ARBA" id="ARBA00022801"/>
    </source>
</evidence>
<dbReference type="Gene3D" id="3.40.50.200">
    <property type="entry name" value="Peptidase S8/S53 domain"/>
    <property type="match status" value="1"/>
</dbReference>
<dbReference type="InterPro" id="IPR000209">
    <property type="entry name" value="Peptidase_S8/S53_dom"/>
</dbReference>
<dbReference type="Proteomes" id="UP000694845">
    <property type="component" value="Unplaced"/>
</dbReference>
<dbReference type="InterPro" id="IPR050131">
    <property type="entry name" value="Peptidase_S8_subtilisin-like"/>
</dbReference>
<gene>
    <name evidence="10" type="primary">LOC110979854</name>
</gene>
<dbReference type="SUPFAM" id="SSF52743">
    <property type="entry name" value="Subtilisin-like"/>
    <property type="match status" value="1"/>
</dbReference>
<dbReference type="RefSeq" id="XP_022091665.1">
    <property type="nucleotide sequence ID" value="XM_022235973.1"/>
</dbReference>